<proteinExistence type="predicted"/>
<sequence>MGKAFQILLIVLGGIQILLSTQMEKVVRNKYRSGEVKDVEGLVKWERIYSIVMGVFIALFGASGLVEGYEKYSSILIYIVIAAMVIGSIGKRRYIKK</sequence>
<protein>
    <recommendedName>
        <fullName evidence="4">DUF3784 domain-containing protein</fullName>
    </recommendedName>
</protein>
<keyword evidence="3" id="KW-1185">Reference proteome</keyword>
<evidence type="ECO:0000256" key="1">
    <source>
        <dbReference type="SAM" id="Phobius"/>
    </source>
</evidence>
<dbReference type="RefSeq" id="WP_268040497.1">
    <property type="nucleotide sequence ID" value="NZ_JAPQER010000002.1"/>
</dbReference>
<dbReference type="Proteomes" id="UP001078443">
    <property type="component" value="Unassembled WGS sequence"/>
</dbReference>
<feature type="transmembrane region" description="Helical" evidence="1">
    <location>
        <begin position="72"/>
        <end position="90"/>
    </location>
</feature>
<evidence type="ECO:0000313" key="3">
    <source>
        <dbReference type="Proteomes" id="UP001078443"/>
    </source>
</evidence>
<comment type="caution">
    <text evidence="2">The sequence shown here is derived from an EMBL/GenBank/DDBJ whole genome shotgun (WGS) entry which is preliminary data.</text>
</comment>
<evidence type="ECO:0008006" key="4">
    <source>
        <dbReference type="Google" id="ProtNLM"/>
    </source>
</evidence>
<feature type="transmembrane region" description="Helical" evidence="1">
    <location>
        <begin position="48"/>
        <end position="66"/>
    </location>
</feature>
<keyword evidence="1" id="KW-1133">Transmembrane helix</keyword>
<name>A0ABT4CZH5_9CLOT</name>
<accession>A0ABT4CZH5</accession>
<keyword evidence="1" id="KW-0472">Membrane</keyword>
<keyword evidence="1" id="KW-0812">Transmembrane</keyword>
<dbReference type="EMBL" id="JAPQER010000002">
    <property type="protein sequence ID" value="MCY6484227.1"/>
    <property type="molecule type" value="Genomic_DNA"/>
</dbReference>
<reference evidence="2" key="1">
    <citation type="submission" date="2022-12" db="EMBL/GenBank/DDBJ databases">
        <authorList>
            <person name="Wang J."/>
        </authorList>
    </citation>
    <scope>NUCLEOTIDE SEQUENCE</scope>
    <source>
        <strain evidence="2">HY-45-18</strain>
    </source>
</reference>
<evidence type="ECO:0000313" key="2">
    <source>
        <dbReference type="EMBL" id="MCY6484227.1"/>
    </source>
</evidence>
<gene>
    <name evidence="2" type="ORF">OW763_07640</name>
</gene>
<feature type="transmembrane region" description="Helical" evidence="1">
    <location>
        <begin position="6"/>
        <end position="27"/>
    </location>
</feature>
<organism evidence="2 3">
    <name type="scientific">Clostridium aestuarii</name>
    <dbReference type="NCBI Taxonomy" id="338193"/>
    <lineage>
        <taxon>Bacteria</taxon>
        <taxon>Bacillati</taxon>
        <taxon>Bacillota</taxon>
        <taxon>Clostridia</taxon>
        <taxon>Eubacteriales</taxon>
        <taxon>Clostridiaceae</taxon>
        <taxon>Clostridium</taxon>
    </lineage>
</organism>